<dbReference type="PANTHER" id="PTHR30417">
    <property type="entry name" value="N-ACETYLMURAMOYL-L-ALANINE AMIDASE AMID"/>
    <property type="match status" value="1"/>
</dbReference>
<dbReference type="InterPro" id="IPR051206">
    <property type="entry name" value="NAMLAA_amidase_2"/>
</dbReference>
<comment type="caution">
    <text evidence="6">The sequence shown here is derived from an EMBL/GenBank/DDBJ whole genome shotgun (WGS) entry which is preliminary data.</text>
</comment>
<evidence type="ECO:0000256" key="4">
    <source>
        <dbReference type="ARBA" id="ARBA00023316"/>
    </source>
</evidence>
<evidence type="ECO:0000313" key="6">
    <source>
        <dbReference type="EMBL" id="KAA8718155.1"/>
    </source>
</evidence>
<dbReference type="SUPFAM" id="SSF55846">
    <property type="entry name" value="N-acetylmuramoyl-L-alanine amidase-like"/>
    <property type="match status" value="1"/>
</dbReference>
<comment type="catalytic activity">
    <reaction evidence="1">
        <text>Hydrolyzes the link between N-acetylmuramoyl residues and L-amino acid residues in certain cell-wall glycopeptides.</text>
        <dbReference type="EC" id="3.5.1.28"/>
    </reaction>
</comment>
<dbReference type="PANTHER" id="PTHR30417:SF1">
    <property type="entry name" value="N-ACETYLMURAMOYL-L-ALANINE AMIDASE AMID"/>
    <property type="match status" value="1"/>
</dbReference>
<dbReference type="CDD" id="cd06583">
    <property type="entry name" value="PGRP"/>
    <property type="match status" value="1"/>
</dbReference>
<feature type="domain" description="N-acetylmuramoyl-L-alanine amidase" evidence="5">
    <location>
        <begin position="28"/>
        <end position="192"/>
    </location>
</feature>
<dbReference type="InterPro" id="IPR002502">
    <property type="entry name" value="Amidase_domain"/>
</dbReference>
<keyword evidence="3" id="KW-0378">Hydrolase</keyword>
<evidence type="ECO:0000256" key="3">
    <source>
        <dbReference type="ARBA" id="ARBA00022801"/>
    </source>
</evidence>
<sequence length="201" mass="22684">MYIDDNGIVKSNRIKTKIFSHIERGRMDKVNGIVVHQTNTPAETHVFNSYSHAGSNGAHFLIDKDGVIYQTASLFKVTWHVGKMKSRCLIEKKCEPSELTKMANLELKGKTKEISDIEKIRPFPDRYPGNIDSIGIEIVGKAYGIKGKTVEEYENINPKQNASLRWLVSELIDSMDISASEVYRHPDVGRKNETEASTASW</sequence>
<organism evidence="6 7">
    <name type="scientific">Morganella psychrotolerans</name>
    <dbReference type="NCBI Taxonomy" id="368603"/>
    <lineage>
        <taxon>Bacteria</taxon>
        <taxon>Pseudomonadati</taxon>
        <taxon>Pseudomonadota</taxon>
        <taxon>Gammaproteobacteria</taxon>
        <taxon>Enterobacterales</taxon>
        <taxon>Morganellaceae</taxon>
        <taxon>Morganella</taxon>
    </lineage>
</organism>
<dbReference type="EC" id="3.5.1.28" evidence="2"/>
<dbReference type="Pfam" id="PF01510">
    <property type="entry name" value="Amidase_2"/>
    <property type="match status" value="1"/>
</dbReference>
<keyword evidence="4" id="KW-0961">Cell wall biogenesis/degradation</keyword>
<dbReference type="Gene3D" id="3.40.80.10">
    <property type="entry name" value="Peptidoglycan recognition protein-like"/>
    <property type="match status" value="1"/>
</dbReference>
<evidence type="ECO:0000313" key="7">
    <source>
        <dbReference type="Proteomes" id="UP000322181"/>
    </source>
</evidence>
<dbReference type="GO" id="GO:0008745">
    <property type="term" value="F:N-acetylmuramoyl-L-alanine amidase activity"/>
    <property type="evidence" value="ECO:0007669"/>
    <property type="project" value="UniProtKB-EC"/>
</dbReference>
<dbReference type="GO" id="GO:0009253">
    <property type="term" value="P:peptidoglycan catabolic process"/>
    <property type="evidence" value="ECO:0007669"/>
    <property type="project" value="InterPro"/>
</dbReference>
<gene>
    <name evidence="6" type="ORF">F4V73_08505</name>
</gene>
<dbReference type="AlphaFoldDB" id="A0A5M9RFA6"/>
<dbReference type="EMBL" id="VXKB01000001">
    <property type="protein sequence ID" value="KAA8718155.1"/>
    <property type="molecule type" value="Genomic_DNA"/>
</dbReference>
<protein>
    <recommendedName>
        <fullName evidence="2">N-acetylmuramoyl-L-alanine amidase</fullName>
        <ecNumber evidence="2">3.5.1.28</ecNumber>
    </recommendedName>
</protein>
<dbReference type="GO" id="GO:0071555">
    <property type="term" value="P:cell wall organization"/>
    <property type="evidence" value="ECO:0007669"/>
    <property type="project" value="UniProtKB-KW"/>
</dbReference>
<dbReference type="GO" id="GO:0009254">
    <property type="term" value="P:peptidoglycan turnover"/>
    <property type="evidence" value="ECO:0007669"/>
    <property type="project" value="TreeGrafter"/>
</dbReference>
<proteinExistence type="predicted"/>
<accession>A0A5M9RFA6</accession>
<evidence type="ECO:0000256" key="2">
    <source>
        <dbReference type="ARBA" id="ARBA00011901"/>
    </source>
</evidence>
<name>A0A5M9RFA6_9GAMM</name>
<reference evidence="6 7" key="1">
    <citation type="submission" date="2019-09" db="EMBL/GenBank/DDBJ databases">
        <title>Draft genome sequence of various Type strains from the CCUG.</title>
        <authorList>
            <person name="Pineiro-Iglesias B."/>
            <person name="Tunovic T."/>
            <person name="Unosson C."/>
            <person name="Inganas E."/>
            <person name="Ohlen M."/>
            <person name="Cardew S."/>
            <person name="Jensie-Markopoulos S."/>
            <person name="Salva-Serra F."/>
            <person name="Jaen-Luchoro D."/>
            <person name="Karlsson R."/>
            <person name="Svensson-Stadler L."/>
            <person name="Chun J."/>
            <person name="Moore E."/>
        </authorList>
    </citation>
    <scope>NUCLEOTIDE SEQUENCE [LARGE SCALE GENOMIC DNA]</scope>
    <source>
        <strain evidence="6 7">CCUG 53682T</strain>
    </source>
</reference>
<dbReference type="Proteomes" id="UP000322181">
    <property type="component" value="Unassembled WGS sequence"/>
</dbReference>
<evidence type="ECO:0000256" key="1">
    <source>
        <dbReference type="ARBA" id="ARBA00001561"/>
    </source>
</evidence>
<dbReference type="InterPro" id="IPR036505">
    <property type="entry name" value="Amidase/PGRP_sf"/>
</dbReference>
<evidence type="ECO:0000259" key="5">
    <source>
        <dbReference type="Pfam" id="PF01510"/>
    </source>
</evidence>